<dbReference type="Pfam" id="PF04773">
    <property type="entry name" value="FecR"/>
    <property type="match status" value="1"/>
</dbReference>
<keyword evidence="5" id="KW-1185">Reference proteome</keyword>
<evidence type="ECO:0000313" key="5">
    <source>
        <dbReference type="Proteomes" id="UP001428290"/>
    </source>
</evidence>
<comment type="caution">
    <text evidence="4">The sequence shown here is derived from an EMBL/GenBank/DDBJ whole genome shotgun (WGS) entry which is preliminary data.</text>
</comment>
<organism evidence="4 5">
    <name type="scientific">Herpetosiphon gulosus</name>
    <dbReference type="NCBI Taxonomy" id="1973496"/>
    <lineage>
        <taxon>Bacteria</taxon>
        <taxon>Bacillati</taxon>
        <taxon>Chloroflexota</taxon>
        <taxon>Chloroflexia</taxon>
        <taxon>Herpetosiphonales</taxon>
        <taxon>Herpetosiphonaceae</taxon>
        <taxon>Herpetosiphon</taxon>
    </lineage>
</organism>
<dbReference type="EMBL" id="BAABRU010000004">
    <property type="protein sequence ID" value="GAA5527382.1"/>
    <property type="molecule type" value="Genomic_DNA"/>
</dbReference>
<dbReference type="InterPro" id="IPR006860">
    <property type="entry name" value="FecR"/>
</dbReference>
<proteinExistence type="predicted"/>
<keyword evidence="2" id="KW-1133">Transmembrane helix</keyword>
<dbReference type="SMART" id="SM00257">
    <property type="entry name" value="LysM"/>
    <property type="match status" value="1"/>
</dbReference>
<dbReference type="CDD" id="cd00118">
    <property type="entry name" value="LysM"/>
    <property type="match status" value="1"/>
</dbReference>
<accession>A0ABP9WW08</accession>
<dbReference type="InterPro" id="IPR036779">
    <property type="entry name" value="LysM_dom_sf"/>
</dbReference>
<feature type="compositionally biased region" description="Low complexity" evidence="1">
    <location>
        <begin position="272"/>
        <end position="307"/>
    </location>
</feature>
<dbReference type="Proteomes" id="UP001428290">
    <property type="component" value="Unassembled WGS sequence"/>
</dbReference>
<dbReference type="PROSITE" id="PS51782">
    <property type="entry name" value="LYSM"/>
    <property type="match status" value="1"/>
</dbReference>
<protein>
    <recommendedName>
        <fullName evidence="3">LysM domain-containing protein</fullName>
    </recommendedName>
</protein>
<sequence length="359" mass="39027">MASTKQQLQQAINQALPEQQLSLSQQQAINQTLDQQLEQVRPLQPTRDRRKAPKTKRRIWQWQWSRAQIFALIVATALLFFVAYATLATSAPNVPHNASVQIFDGTAVINNLRTGTERRLNAGDVTILEPGDTIQTETGRALITYFDGQTTALQANARMTLETMDSENGGQQIRLKVWFGRTLNGVKRLLGPNDQFEVETPSSAASVRGTEFTVESRNNTTTFYATDKGNVQVAMDGQTVFVRAGEQLLAEQSKPLVVEPQISPTPTPTNTPTPTATATPTNTPTSTPTPTATATATPTSTPSATPTVTPQLYITQAGDTINGIAQRFGITPDALVNANPIIRDRDEIPIGLTLIIPQP</sequence>
<dbReference type="InterPro" id="IPR018392">
    <property type="entry name" value="LysM"/>
</dbReference>
<dbReference type="PANTHER" id="PTHR38731">
    <property type="entry name" value="LIPL45-RELATED LIPOPROTEIN-RELATED"/>
    <property type="match status" value="1"/>
</dbReference>
<dbReference type="Pfam" id="PF01476">
    <property type="entry name" value="LysM"/>
    <property type="match status" value="1"/>
</dbReference>
<feature type="domain" description="LysM" evidence="3">
    <location>
        <begin position="311"/>
        <end position="356"/>
    </location>
</feature>
<evidence type="ECO:0000256" key="1">
    <source>
        <dbReference type="SAM" id="MobiDB-lite"/>
    </source>
</evidence>
<dbReference type="RefSeq" id="WP_345721026.1">
    <property type="nucleotide sequence ID" value="NZ_BAABRU010000004.1"/>
</dbReference>
<evidence type="ECO:0000313" key="4">
    <source>
        <dbReference type="EMBL" id="GAA5527382.1"/>
    </source>
</evidence>
<dbReference type="PANTHER" id="PTHR38731:SF1">
    <property type="entry name" value="FECR PROTEIN DOMAIN-CONTAINING PROTEIN"/>
    <property type="match status" value="1"/>
</dbReference>
<evidence type="ECO:0000256" key="2">
    <source>
        <dbReference type="SAM" id="Phobius"/>
    </source>
</evidence>
<feature type="region of interest" description="Disordered" evidence="1">
    <location>
        <begin position="252"/>
        <end position="307"/>
    </location>
</feature>
<dbReference type="Gene3D" id="3.10.350.10">
    <property type="entry name" value="LysM domain"/>
    <property type="match status" value="1"/>
</dbReference>
<dbReference type="Gene3D" id="2.60.120.1440">
    <property type="match status" value="1"/>
</dbReference>
<keyword evidence="2" id="KW-0812">Transmembrane</keyword>
<keyword evidence="2" id="KW-0472">Membrane</keyword>
<feature type="transmembrane region" description="Helical" evidence="2">
    <location>
        <begin position="67"/>
        <end position="87"/>
    </location>
</feature>
<dbReference type="SUPFAM" id="SSF54106">
    <property type="entry name" value="LysM domain"/>
    <property type="match status" value="1"/>
</dbReference>
<evidence type="ECO:0000259" key="3">
    <source>
        <dbReference type="PROSITE" id="PS51782"/>
    </source>
</evidence>
<name>A0ABP9WW08_9CHLR</name>
<reference evidence="4 5" key="1">
    <citation type="submission" date="2024-02" db="EMBL/GenBank/DDBJ databases">
        <title>Herpetosiphon gulosus NBRC 112829.</title>
        <authorList>
            <person name="Ichikawa N."/>
            <person name="Katano-Makiyama Y."/>
            <person name="Hidaka K."/>
        </authorList>
    </citation>
    <scope>NUCLEOTIDE SEQUENCE [LARGE SCALE GENOMIC DNA]</scope>
    <source>
        <strain evidence="4 5">NBRC 112829</strain>
    </source>
</reference>
<gene>
    <name evidence="4" type="ORF">Hgul01_01168</name>
</gene>